<organism evidence="5 6">
    <name type="scientific">Physocladia obscura</name>
    <dbReference type="NCBI Taxonomy" id="109957"/>
    <lineage>
        <taxon>Eukaryota</taxon>
        <taxon>Fungi</taxon>
        <taxon>Fungi incertae sedis</taxon>
        <taxon>Chytridiomycota</taxon>
        <taxon>Chytridiomycota incertae sedis</taxon>
        <taxon>Chytridiomycetes</taxon>
        <taxon>Chytridiales</taxon>
        <taxon>Chytriomycetaceae</taxon>
        <taxon>Physocladia</taxon>
    </lineage>
</organism>
<gene>
    <name evidence="5" type="ORF">HK100_011688</name>
</gene>
<feature type="coiled-coil region" evidence="4">
    <location>
        <begin position="737"/>
        <end position="897"/>
    </location>
</feature>
<dbReference type="SMART" id="SM00248">
    <property type="entry name" value="ANK"/>
    <property type="match status" value="5"/>
</dbReference>
<evidence type="ECO:0000256" key="1">
    <source>
        <dbReference type="ARBA" id="ARBA00022737"/>
    </source>
</evidence>
<feature type="coiled-coil region" evidence="4">
    <location>
        <begin position="1712"/>
        <end position="1816"/>
    </location>
</feature>
<feature type="repeat" description="ANK" evidence="3">
    <location>
        <begin position="123"/>
        <end position="155"/>
    </location>
</feature>
<reference evidence="5" key="1">
    <citation type="submission" date="2020-05" db="EMBL/GenBank/DDBJ databases">
        <title>Phylogenomic resolution of chytrid fungi.</title>
        <authorList>
            <person name="Stajich J.E."/>
            <person name="Amses K."/>
            <person name="Simmons R."/>
            <person name="Seto K."/>
            <person name="Myers J."/>
            <person name="Bonds A."/>
            <person name="Quandt C.A."/>
            <person name="Barry K."/>
            <person name="Liu P."/>
            <person name="Grigoriev I."/>
            <person name="Longcore J.E."/>
            <person name="James T.Y."/>
        </authorList>
    </citation>
    <scope>NUCLEOTIDE SEQUENCE</scope>
    <source>
        <strain evidence="5">JEL0513</strain>
    </source>
</reference>
<protein>
    <submittedName>
        <fullName evidence="5">Uncharacterized protein</fullName>
    </submittedName>
</protein>
<feature type="coiled-coil region" evidence="4">
    <location>
        <begin position="954"/>
        <end position="1009"/>
    </location>
</feature>
<feature type="coiled-coil region" evidence="4">
    <location>
        <begin position="3026"/>
        <end position="3053"/>
    </location>
</feature>
<evidence type="ECO:0000256" key="3">
    <source>
        <dbReference type="PROSITE-ProRule" id="PRU00023"/>
    </source>
</evidence>
<feature type="coiled-coil region" evidence="4">
    <location>
        <begin position="1537"/>
        <end position="1567"/>
    </location>
</feature>
<dbReference type="PROSITE" id="PS50088">
    <property type="entry name" value="ANK_REPEAT"/>
    <property type="match status" value="4"/>
</dbReference>
<dbReference type="EMBL" id="JADGJH010000753">
    <property type="protein sequence ID" value="KAJ3123207.1"/>
    <property type="molecule type" value="Genomic_DNA"/>
</dbReference>
<feature type="coiled-coil region" evidence="4">
    <location>
        <begin position="2478"/>
        <end position="2565"/>
    </location>
</feature>
<evidence type="ECO:0000313" key="6">
    <source>
        <dbReference type="Proteomes" id="UP001211907"/>
    </source>
</evidence>
<feature type="coiled-coil region" evidence="4">
    <location>
        <begin position="661"/>
        <end position="709"/>
    </location>
</feature>
<feature type="coiled-coil region" evidence="4">
    <location>
        <begin position="1095"/>
        <end position="1130"/>
    </location>
</feature>
<proteinExistence type="predicted"/>
<dbReference type="InterPro" id="IPR002110">
    <property type="entry name" value="Ankyrin_rpt"/>
</dbReference>
<dbReference type="PROSITE" id="PS50297">
    <property type="entry name" value="ANK_REP_REGION"/>
    <property type="match status" value="3"/>
</dbReference>
<dbReference type="InterPro" id="IPR036770">
    <property type="entry name" value="Ankyrin_rpt-contain_sf"/>
</dbReference>
<dbReference type="PANTHER" id="PTHR24180">
    <property type="entry name" value="CYCLIN-DEPENDENT KINASE INHIBITOR 2C-RELATED"/>
    <property type="match status" value="1"/>
</dbReference>
<dbReference type="Proteomes" id="UP001211907">
    <property type="component" value="Unassembled WGS sequence"/>
</dbReference>
<accession>A0AAD5T2B8</accession>
<dbReference type="Pfam" id="PF12796">
    <property type="entry name" value="Ank_2"/>
    <property type="match status" value="2"/>
</dbReference>
<keyword evidence="2 3" id="KW-0040">ANK repeat</keyword>
<feature type="coiled-coil region" evidence="4">
    <location>
        <begin position="2788"/>
        <end position="2846"/>
    </location>
</feature>
<feature type="repeat" description="ANK" evidence="3">
    <location>
        <begin position="192"/>
        <end position="224"/>
    </location>
</feature>
<keyword evidence="1" id="KW-0677">Repeat</keyword>
<dbReference type="SUPFAM" id="SSF48403">
    <property type="entry name" value="Ankyrin repeat"/>
    <property type="match status" value="1"/>
</dbReference>
<feature type="repeat" description="ANK" evidence="3">
    <location>
        <begin position="90"/>
        <end position="122"/>
    </location>
</feature>
<keyword evidence="6" id="KW-1185">Reference proteome</keyword>
<feature type="coiled-coil region" evidence="4">
    <location>
        <begin position="2140"/>
        <end position="2192"/>
    </location>
</feature>
<feature type="coiled-coil region" evidence="4">
    <location>
        <begin position="1943"/>
        <end position="2005"/>
    </location>
</feature>
<feature type="coiled-coil region" evidence="4">
    <location>
        <begin position="1421"/>
        <end position="1469"/>
    </location>
</feature>
<dbReference type="Gene3D" id="1.25.40.20">
    <property type="entry name" value="Ankyrin repeat-containing domain"/>
    <property type="match status" value="1"/>
</dbReference>
<comment type="caution">
    <text evidence="5">The sequence shown here is derived from an EMBL/GenBank/DDBJ whole genome shotgun (WGS) entry which is preliminary data.</text>
</comment>
<name>A0AAD5T2B8_9FUNG</name>
<feature type="coiled-coil region" evidence="4">
    <location>
        <begin position="2682"/>
        <end position="2758"/>
    </location>
</feature>
<evidence type="ECO:0000313" key="5">
    <source>
        <dbReference type="EMBL" id="KAJ3123207.1"/>
    </source>
</evidence>
<feature type="repeat" description="ANK" evidence="3">
    <location>
        <begin position="52"/>
        <end position="84"/>
    </location>
</feature>
<feature type="coiled-coil region" evidence="4">
    <location>
        <begin position="1254"/>
        <end position="1320"/>
    </location>
</feature>
<dbReference type="InterPro" id="IPR051637">
    <property type="entry name" value="Ank_repeat_dom-contain_49"/>
</dbReference>
<evidence type="ECO:0000256" key="2">
    <source>
        <dbReference type="ARBA" id="ARBA00023043"/>
    </source>
</evidence>
<dbReference type="PANTHER" id="PTHR24180:SF45">
    <property type="entry name" value="POLY [ADP-RIBOSE] POLYMERASE TANKYRASE"/>
    <property type="match status" value="1"/>
</dbReference>
<feature type="coiled-coil region" evidence="4">
    <location>
        <begin position="1200"/>
        <end position="1227"/>
    </location>
</feature>
<evidence type="ECO:0000256" key="4">
    <source>
        <dbReference type="SAM" id="Coils"/>
    </source>
</evidence>
<sequence>MSLTLARIKAPPYLESQRLNSFPLAVHTTDLRKLKSLVADKTRDVNKIDSYHGFTALHLAVDENKFDFAAVLIDPASVLSEKDSKTRDLEGRTPLILAVIRSYSDIVHLLLKNGAKTDVQDMIGCAAIHYAIYVGDISSFKLLVDRGAKTDIIDKSGIPLFYHAIKCNRCAMAEHLIRGLSSETLDKPYGSDGSTALHYAVENNMPKIIHALVALGANPVSLDSEKRKPVERISFDEYNQEIVDFLTLTEISMFGSITSFVDTKGNEGSRSIADLISKSAANLAVSPNGSRSKLLNYGTKLANEEQFIPPLIIVDDVPFEVSNVPDTAMDGVSSLIVSFEDDDESVSELEVFNLSATVTDNSEEGDDNEILSEKVFKNKQREFMHPKASIRAETSPILNGTNMNSDAVVFEADSLIHPVLIKENGVSGSDVVNDIAAKSIDKRESNDDDDDADDNELLSVKIFKNKDICVDGKSDKEESTKDLNFKIDAFQENVPQPEGIQKISDFVHSLQQSVPSDFDQHFAFESKSIQYNPFPVVSTLLQPTFENQTNENSNKFIQSNEYVQTENLIHHQIPLETENFQNLDQKSEVVKSNFFGSPITLLRAKEAQEMRKLGITGQILQKKSNEQQDIPVSDKSKEMSTSFQLPVAQISDFNSPLSQEIKALNNSLDIANEKLKDQDLLKSAQETEILRLKQQADQYKNEIQLQTDLRTKLQFQIDGMTKDGDLKKMLADEYKQSQSLQLELNRTIERVTNLNDQIKSLQGTVLTLRTANLTISQKNAITEIKLQEEIETCKILESELLEAKINATEINEQYTMLETEYKIAIDKLNSAQDQINSIKIENQTLQMQEININNNLKQSDKKLLDFELEIKREKEKYERIERTELKMETELVALKTEIAIHKAAINTRDHQIDSFREVLKERKAEQEAQSLAARGTEINNELDNVRATVESDMVKYYEAEILNLNQQLKEVNTLKELQLVENVQLLSNFAILEENFENIQSKFKAQNEQLKEFHILQNEYSEKIQQLECAATNEKSDHEIQVEKFKNQVHDLHAVINTTKTLLAESNFSLNTIQKEKVQLRALWEADQLDCKEKLLAHQKELLDLEQANKKILETVSREYQAQLSEIRKESDSYRDSLEKSNLLISDLNHEKIKSEERYQTKLIKFRTEFEKSMSIQKQELESSKNSTICEINFEFETKLTDAEHQKNEITLKYQAALEKITEMQKNFDSVTIELKNSLEGAKTQIETFKQSNKQTLNTISENYEQQILDLTNNLEQLTAKLHYGSEESEEKILKLQHMLDNKSKELNILESENTDLKSEGLKLKVELETARAQHYLDSERFENIQIDHRKELQDLHSSQKLKFDEVNDYISQLQEDHSFAKSTSVELRIALDITKAELESLKHSSNAALNSVSGEYELQIKKIQIKFEECESKYAKCDQERILINEEASKLKDRLHEQIEQMKCLKADFDLLQSQNVELSSKVICLDAELKISKNQRLLDNNKIQSMYENPQKEILELQTDREALFEQLEIKGVEYANSLEKIQDFEEAILKLKEANRTLEIHEKNSRLEYDNLENTKNYEIKNLHEQLAHASKETTQIVELNTALISRCVDLDALIATGEKLEQKLREVTNLVAQRDAQISDLNEKLDSNAFGVEILANFQNKLILMEESAAAQEKKLSDLSALYSTCLNDFSNMKSSNKTEKNNYEVKISGFECDIENMLVEINQLQEDLLNAETELITLRESVKNVQKLLHDKEANLTATTEKLEEKENELIKSQNEFKLFESRLEKLSVELEDANLKIKQLSVKNQVLEISQNENANNQRMTILKQQETFKLQEKIECLQNATHRDLDDVEDNLRIKRCDSIELIEKLESVTKGKEAKILYRENVGCQNCETISESEHNIEQYHNESKKEPNLDEDKRAPLHQNVDLETQCDENSSIVKCWQEDLKSNYNEIERLNAQLKLRDSSFSNIKAKNIFLEQTIESQEKQLTQALLNVEKLELNLLSFEGISGSDFGKKNPKLKHELSGNNINLAMIKEVTSEFANRQDTLFKESRNFQKDFQGDRNSNEMQETEYLKIQSSDYCHEISQANFLSETAKNGALEQFIKQQETALAEQIFNVQNMEIHLSTKERKNLTRIQELELEVLEKITQINNQESDFREKINFCERKIKEVEEQKRNVLSELEDKQKKSAKYESICQQLSSIANLSQMSALNLRDCDIDQSGEIFTFESTETLADELMPRSHKKLKSKVDLDPALALTDFRSTLNTEVQAVIVKIAGLENIIQSDNEKIGAILQELESDETVEKDIKEIFKNVFMPQYERGVEARSIISATKKTAEVSLELMEKNFGSLIEKFESMQIQDSGGKHCLIEQKEIQEKLTNFDFAELGAKFRQISLEKQFLTKQALPEGEQISSIFLQLEKGISHKDTIINDQKAKILDLINILTEKGNEFENFKKICEAGDKSSYEDIHKYQIMSSSLKSENDFFRKEIEELRLKCLCTNSALNESKIECENLKNTVSTLKSNIFELEKEKKHVKIERNCELERIQKLYEDEKNQMANFILEEKAIQFQHKNCDVESWKILELEIRELKYKLQEFYAKNDEMVQNQATSVEFLDIKAKLEQEISHWKNESILAKSSLDNFKLLSEDRQTEITHLKMNNNNITFEIDHLKRSNHSINALLETAIHDLEKFKKSNSEAQKDEEILKYECEYLKDKCQELQSSLKRKSNLMQTLKAEIEEQKALNSQISAKNSFLEKELSLIKDQMSQERTHVESRIKIERAELTHTCEKLKFEASLHENELKTLRDEIQHHHKTKYELQAMKLEYEESNSVRKMLEEKLASIECQGIQQQQTVDQLIKELRDNSKLNTEFQQKIGHTEDRIKNFVNETGSTRDQNSNQVFEQFRNEIKQISDKIEHQTANLVNSLILDYFGHIRSEWVQINSELLSSLNTLVEKSKNRQMETTDKEKPSMAHANEFQQLNDLLVLQVKINTEIKAQNSELKSSIESVTMKISQMQTKENQNCQQVLELQQKINLIQNQYQQLATAHETLKNAGAVNDNFWEGRYRVLSEKIGQFDHALKLECEKSANLELKLDAESHLNRIYEVELKSLNEILSNRFQPQKDKLETHNTQKASVCAPEFHLMRKKVEKLEKKLADSNEIHEAKLIRICQKLQDQATQRNLHKLLESATYIGKHNKVSEEDQLNLLKSSLNALLS</sequence>
<keyword evidence="4" id="KW-0175">Coiled coil</keyword>